<feature type="compositionally biased region" description="Polar residues" evidence="1">
    <location>
        <begin position="209"/>
        <end position="221"/>
    </location>
</feature>
<proteinExistence type="predicted"/>
<evidence type="ECO:0000313" key="3">
    <source>
        <dbReference type="Proteomes" id="UP000235392"/>
    </source>
</evidence>
<gene>
    <name evidence="2" type="ORF">PCASD_21637</name>
</gene>
<protein>
    <submittedName>
        <fullName evidence="2">Uncharacterized protein</fullName>
    </submittedName>
</protein>
<accession>A0A2N5SBG5</accession>
<dbReference type="AlphaFoldDB" id="A0A2N5SBG5"/>
<sequence length="232" mass="25784">MVKQVLQTVYGSHIDPHRHCLKMLPVEIFWLFIELLLVTTCKVSAIPTIRPKEDFQSSLGDFSQILEAGLGHGSAKRHKTMSETGPENWQVSNLPPGNAFFPTYMPQVPFHDGLGQQARNYLQGNLYLPIGSSQDAILNLPSSHAPELNKFSYSGTSDNLAAISAQTHPGLPESSFLDYLFSESDDPRSWNEDLSESIRKLKSLIEMDSTPNEGVGSNQQDCLAKILPREKD</sequence>
<reference evidence="2 3" key="1">
    <citation type="submission" date="2017-11" db="EMBL/GenBank/DDBJ databases">
        <title>De novo assembly and phasing of dikaryotic genomes from two isolates of Puccinia coronata f. sp. avenae, the causal agent of oat crown rust.</title>
        <authorList>
            <person name="Miller M.E."/>
            <person name="Zhang Y."/>
            <person name="Omidvar V."/>
            <person name="Sperschneider J."/>
            <person name="Schwessinger B."/>
            <person name="Raley C."/>
            <person name="Palmer J.M."/>
            <person name="Garnica D."/>
            <person name="Upadhyaya N."/>
            <person name="Rathjen J."/>
            <person name="Taylor J.M."/>
            <person name="Park R.F."/>
            <person name="Dodds P.N."/>
            <person name="Hirsch C.D."/>
            <person name="Kianian S.F."/>
            <person name="Figueroa M."/>
        </authorList>
    </citation>
    <scope>NUCLEOTIDE SEQUENCE [LARGE SCALE GENOMIC DNA]</scope>
    <source>
        <strain evidence="2">12SD80</strain>
    </source>
</reference>
<dbReference type="EMBL" id="PGCI01000957">
    <property type="protein sequence ID" value="PLW10587.1"/>
    <property type="molecule type" value="Genomic_DNA"/>
</dbReference>
<comment type="caution">
    <text evidence="2">The sequence shown here is derived from an EMBL/GenBank/DDBJ whole genome shotgun (WGS) entry which is preliminary data.</text>
</comment>
<evidence type="ECO:0000256" key="1">
    <source>
        <dbReference type="SAM" id="MobiDB-lite"/>
    </source>
</evidence>
<organism evidence="2 3">
    <name type="scientific">Puccinia coronata f. sp. avenae</name>
    <dbReference type="NCBI Taxonomy" id="200324"/>
    <lineage>
        <taxon>Eukaryota</taxon>
        <taxon>Fungi</taxon>
        <taxon>Dikarya</taxon>
        <taxon>Basidiomycota</taxon>
        <taxon>Pucciniomycotina</taxon>
        <taxon>Pucciniomycetes</taxon>
        <taxon>Pucciniales</taxon>
        <taxon>Pucciniaceae</taxon>
        <taxon>Puccinia</taxon>
    </lineage>
</organism>
<dbReference type="Proteomes" id="UP000235392">
    <property type="component" value="Unassembled WGS sequence"/>
</dbReference>
<name>A0A2N5SBG5_9BASI</name>
<feature type="region of interest" description="Disordered" evidence="1">
    <location>
        <begin position="208"/>
        <end position="232"/>
    </location>
</feature>
<evidence type="ECO:0000313" key="2">
    <source>
        <dbReference type="EMBL" id="PLW10587.1"/>
    </source>
</evidence>